<name>A0A0F9LDZ3_9ZZZZ</name>
<dbReference type="EMBL" id="LAZR01006299">
    <property type="protein sequence ID" value="KKM93189.1"/>
    <property type="molecule type" value="Genomic_DNA"/>
</dbReference>
<dbReference type="InterPro" id="IPR002654">
    <property type="entry name" value="Glyco_trans_25"/>
</dbReference>
<dbReference type="Pfam" id="PF01755">
    <property type="entry name" value="Glyco_transf_25"/>
    <property type="match status" value="1"/>
</dbReference>
<sequence>MKAFVITLKDNEYSNEVADRCIASAANFGLIVEKFYGVDREQAKQFMYNEGLEWTWANNDTEEMICEKTGLRMHPYGSTDIRAKIGCSMSHYTLWKKCIALNEPILILEHDSVFLRELPKDVEFYGICQINDPSGATRKGGQWSKQMKIRGTIGVHPKTWITTKNERHIPDGLAGNSAYLIKPWAAQELIDKFYEIGVWPNDATMCQQLFPYLEEYYPFITKPIQGKSTTTT</sequence>
<gene>
    <name evidence="2" type="ORF">LCGC14_1210840</name>
</gene>
<accession>A0A0F9LDZ3</accession>
<proteinExistence type="predicted"/>
<organism evidence="2">
    <name type="scientific">marine sediment metagenome</name>
    <dbReference type="NCBI Taxonomy" id="412755"/>
    <lineage>
        <taxon>unclassified sequences</taxon>
        <taxon>metagenomes</taxon>
        <taxon>ecological metagenomes</taxon>
    </lineage>
</organism>
<evidence type="ECO:0000259" key="1">
    <source>
        <dbReference type="Pfam" id="PF01755"/>
    </source>
</evidence>
<comment type="caution">
    <text evidence="2">The sequence shown here is derived from an EMBL/GenBank/DDBJ whole genome shotgun (WGS) entry which is preliminary data.</text>
</comment>
<feature type="domain" description="Glycosyl transferase family 25" evidence="1">
    <location>
        <begin position="83"/>
        <end position="204"/>
    </location>
</feature>
<dbReference type="AlphaFoldDB" id="A0A0F9LDZ3"/>
<evidence type="ECO:0000313" key="2">
    <source>
        <dbReference type="EMBL" id="KKM93189.1"/>
    </source>
</evidence>
<reference evidence="2" key="1">
    <citation type="journal article" date="2015" name="Nature">
        <title>Complex archaea that bridge the gap between prokaryotes and eukaryotes.</title>
        <authorList>
            <person name="Spang A."/>
            <person name="Saw J.H."/>
            <person name="Jorgensen S.L."/>
            <person name="Zaremba-Niedzwiedzka K."/>
            <person name="Martijn J."/>
            <person name="Lind A.E."/>
            <person name="van Eijk R."/>
            <person name="Schleper C."/>
            <person name="Guy L."/>
            <person name="Ettema T.J."/>
        </authorList>
    </citation>
    <scope>NUCLEOTIDE SEQUENCE</scope>
</reference>
<protein>
    <recommendedName>
        <fullName evidence="1">Glycosyl transferase family 25 domain-containing protein</fullName>
    </recommendedName>
</protein>